<reference evidence="2 3" key="1">
    <citation type="submission" date="2012-09" db="EMBL/GenBank/DDBJ databases">
        <title>The Genome Sequence of Alloiococcus otitis ATCC 51267.</title>
        <authorList>
            <consortium name="The Broad Institute Genome Sequencing Platform"/>
            <person name="Earl A."/>
            <person name="Ward D."/>
            <person name="Feldgarden M."/>
            <person name="Gevers D."/>
            <person name="Huys G."/>
            <person name="Walker B."/>
            <person name="Young S.K."/>
            <person name="Zeng Q."/>
            <person name="Gargeya S."/>
            <person name="Fitzgerald M."/>
            <person name="Haas B."/>
            <person name="Abouelleil A."/>
            <person name="Alvarado L."/>
            <person name="Arachchi H.M."/>
            <person name="Berlin A.M."/>
            <person name="Chapman S.B."/>
            <person name="Goldberg J."/>
            <person name="Griggs A."/>
            <person name="Gujja S."/>
            <person name="Hansen M."/>
            <person name="Howarth C."/>
            <person name="Imamovic A."/>
            <person name="Larimer J."/>
            <person name="McCowen C."/>
            <person name="Montmayeur A."/>
            <person name="Murphy C."/>
            <person name="Neiman D."/>
            <person name="Pearson M."/>
            <person name="Priest M."/>
            <person name="Roberts A."/>
            <person name="Saif S."/>
            <person name="Shea T."/>
            <person name="Sisk P."/>
            <person name="Sykes S."/>
            <person name="Wortman J."/>
            <person name="Nusbaum C."/>
            <person name="Birren B."/>
        </authorList>
    </citation>
    <scope>NUCLEOTIDE SEQUENCE [LARGE SCALE GENOMIC DNA]</scope>
    <source>
        <strain evidence="2 3">ATCC 51267</strain>
    </source>
</reference>
<accession>K9E8F4</accession>
<dbReference type="EMBL" id="AGXA01000020">
    <property type="protein sequence ID" value="EKU93464.1"/>
    <property type="molecule type" value="Genomic_DNA"/>
</dbReference>
<dbReference type="Pfam" id="PF09848">
    <property type="entry name" value="SLFN-g3_helicase"/>
    <property type="match status" value="1"/>
</dbReference>
<dbReference type="eggNOG" id="COG3410">
    <property type="taxonomic scope" value="Bacteria"/>
</dbReference>
<dbReference type="InterPro" id="IPR027417">
    <property type="entry name" value="P-loop_NTPase"/>
</dbReference>
<dbReference type="PATRIC" id="fig|883081.3.peg.998"/>
<evidence type="ECO:0000313" key="2">
    <source>
        <dbReference type="EMBL" id="EKU93464.1"/>
    </source>
</evidence>
<dbReference type="RefSeq" id="WP_003778000.1">
    <property type="nucleotide sequence ID" value="NZ_JH992959.1"/>
</dbReference>
<sequence length="589" mass="68846">MSKEVFIEKIPFTKEAIDQFRKDQLYPTKDSTKFFLNYPTVYIANHTKTDKKDDKYNVYVGETSNIYFRTLQHLQRDPKDRKDWEKIVIAGDSSLYIIGHKFFNKSLTLDIENRLMLYLSSVENIDTVYNRRTNQQNEYYTSECLDRVFSQIWRGLRNIDQNLFPLEEIIKDSALFKASPFHKLTDEQSHAINQIKTRIKEALNTNKSKQLILLKGAAGAGKTVVLSSLFYDLFHDEEDADNPNKLNNKDNYLLVNHQEQLTIYEQIARKLNPIDKKSKRVAKPTSFINHHDPDNKADVVLVDEAHLLWTQGKQSYRGENQLKDIIDRARVVVAVFDEDQILQTNQIWEEKPIKQILRDSEMTVIYLHKQMRINSNPETLKWIRDFIDSKEINDIPKDSKFDLRIFDNPGDLEEAIRVKAQNDEKGLSRVTATYDWDYSSASKPTYSDYWYVSEEDWKMPWNKQLIEENKEQRKKNKDLSWAEQPHTIDEVGSTYTVQGLDLNFAGVIIGPSVKYRDGRIIYDPDSSHNKNATQNRTMIDGSKVKHGETLLKNELNVLLTRGVNGLYIYAVDEELRNALLNADQREDHE</sequence>
<organism evidence="2 3">
    <name type="scientific">Alloiococcus otitis ATCC 51267</name>
    <dbReference type="NCBI Taxonomy" id="883081"/>
    <lineage>
        <taxon>Bacteria</taxon>
        <taxon>Bacillati</taxon>
        <taxon>Bacillota</taxon>
        <taxon>Bacilli</taxon>
        <taxon>Lactobacillales</taxon>
        <taxon>Carnobacteriaceae</taxon>
        <taxon>Alloiococcus</taxon>
    </lineage>
</organism>
<dbReference type="CDD" id="cd10439">
    <property type="entry name" value="GIY-YIG_COG3410"/>
    <property type="match status" value="1"/>
</dbReference>
<dbReference type="InterPro" id="IPR018647">
    <property type="entry name" value="SLFN_3-like_DNA/RNA_helicase"/>
</dbReference>
<dbReference type="STRING" id="883081.HMPREF9698_00996"/>
<keyword evidence="3" id="KW-1185">Reference proteome</keyword>
<evidence type="ECO:0000259" key="1">
    <source>
        <dbReference type="PROSITE" id="PS50164"/>
    </source>
</evidence>
<protein>
    <recommendedName>
        <fullName evidence="1">GIY-YIG domain-containing protein</fullName>
    </recommendedName>
</protein>
<dbReference type="PROSITE" id="PS50164">
    <property type="entry name" value="GIY_YIG"/>
    <property type="match status" value="1"/>
</dbReference>
<evidence type="ECO:0000313" key="3">
    <source>
        <dbReference type="Proteomes" id="UP000009875"/>
    </source>
</evidence>
<comment type="caution">
    <text evidence="2">The sequence shown here is derived from an EMBL/GenBank/DDBJ whole genome shotgun (WGS) entry which is preliminary data.</text>
</comment>
<dbReference type="Proteomes" id="UP000009875">
    <property type="component" value="Unassembled WGS sequence"/>
</dbReference>
<proteinExistence type="predicted"/>
<dbReference type="OrthoDB" id="3193269at2"/>
<name>K9E8F4_9LACT</name>
<gene>
    <name evidence="2" type="ORF">HMPREF9698_00996</name>
</gene>
<dbReference type="Gene3D" id="3.40.50.300">
    <property type="entry name" value="P-loop containing nucleotide triphosphate hydrolases"/>
    <property type="match status" value="1"/>
</dbReference>
<dbReference type="HOGENOM" id="CLU_009521_0_0_9"/>
<dbReference type="SUPFAM" id="SSF52540">
    <property type="entry name" value="P-loop containing nucleoside triphosphate hydrolases"/>
    <property type="match status" value="1"/>
</dbReference>
<dbReference type="AlphaFoldDB" id="K9E8F4"/>
<dbReference type="InterPro" id="IPR000305">
    <property type="entry name" value="GIY-YIG_endonuc"/>
</dbReference>
<feature type="domain" description="GIY-YIG" evidence="1">
    <location>
        <begin position="37"/>
        <end position="125"/>
    </location>
</feature>